<keyword evidence="6" id="KW-1185">Reference proteome</keyword>
<evidence type="ECO:0000313" key="6">
    <source>
        <dbReference type="Proteomes" id="UP000198802"/>
    </source>
</evidence>
<reference evidence="6" key="1">
    <citation type="submission" date="2015-11" db="EMBL/GenBank/DDBJ databases">
        <authorList>
            <person name="Varghese N."/>
        </authorList>
    </citation>
    <scope>NUCLEOTIDE SEQUENCE [LARGE SCALE GENOMIC DNA]</scope>
    <source>
        <strain evidence="6">DSM 45899</strain>
    </source>
</reference>
<sequence>MSSHLGVLVTPLVDGQLGHDDRDRALAHLTRCPACQAEVAEQRFLKARLVGLAEPSLPSGLAANLLGLGAREYQAALRATPASSAPRPMIGAASGFVAARPVVRGPAAELTAAGSRPDGLTRAPRPFRPAGPFAGGGVSLVRPAAGAGRPPGGARGRSAWSVPGGVLWVAASGTTRGAGPSARRPAPHPRSGNRSRMRRTLVGSAAVMLLAVSGSALADAGAVVRPSDLPAIPAPTSAAAIPAKAPAINMMRPSPMIATVSFPRP</sequence>
<accession>A0A0S4QUW8</accession>
<dbReference type="AlphaFoldDB" id="A0A0S4QUW8"/>
<keyword evidence="1" id="KW-0805">Transcription regulation</keyword>
<dbReference type="RefSeq" id="WP_091282064.1">
    <property type="nucleotide sequence ID" value="NZ_FAOZ01000021.1"/>
</dbReference>
<keyword evidence="5" id="KW-0479">Metal-binding</keyword>
<dbReference type="InterPro" id="IPR041916">
    <property type="entry name" value="Anti_sigma_zinc_sf"/>
</dbReference>
<evidence type="ECO:0000256" key="1">
    <source>
        <dbReference type="ARBA" id="ARBA00023015"/>
    </source>
</evidence>
<dbReference type="Pfam" id="PF13490">
    <property type="entry name" value="zf-HC2"/>
    <property type="match status" value="1"/>
</dbReference>
<gene>
    <name evidence="5" type="ORF">Ga0074812_1218</name>
</gene>
<dbReference type="Gene3D" id="1.10.10.1320">
    <property type="entry name" value="Anti-sigma factor, zinc-finger domain"/>
    <property type="match status" value="1"/>
</dbReference>
<evidence type="ECO:0000256" key="2">
    <source>
        <dbReference type="ARBA" id="ARBA00023163"/>
    </source>
</evidence>
<dbReference type="Proteomes" id="UP000198802">
    <property type="component" value="Unassembled WGS sequence"/>
</dbReference>
<dbReference type="InterPro" id="IPR027383">
    <property type="entry name" value="Znf_put"/>
</dbReference>
<evidence type="ECO:0000259" key="4">
    <source>
        <dbReference type="Pfam" id="PF13490"/>
    </source>
</evidence>
<feature type="compositionally biased region" description="Basic residues" evidence="3">
    <location>
        <begin position="185"/>
        <end position="197"/>
    </location>
</feature>
<feature type="region of interest" description="Disordered" evidence="3">
    <location>
        <begin position="172"/>
        <end position="197"/>
    </location>
</feature>
<keyword evidence="5" id="KW-0863">Zinc-finger</keyword>
<name>A0A0S4QUW8_9ACTN</name>
<evidence type="ECO:0000256" key="3">
    <source>
        <dbReference type="SAM" id="MobiDB-lite"/>
    </source>
</evidence>
<proteinExistence type="predicted"/>
<feature type="domain" description="Putative zinc-finger" evidence="4">
    <location>
        <begin position="9"/>
        <end position="36"/>
    </location>
</feature>
<keyword evidence="2" id="KW-0804">Transcription</keyword>
<evidence type="ECO:0000313" key="5">
    <source>
        <dbReference type="EMBL" id="CUU58632.1"/>
    </source>
</evidence>
<dbReference type="GO" id="GO:0008270">
    <property type="term" value="F:zinc ion binding"/>
    <property type="evidence" value="ECO:0007669"/>
    <property type="project" value="UniProtKB-KW"/>
</dbReference>
<keyword evidence="5" id="KW-0862">Zinc</keyword>
<dbReference type="EMBL" id="FAOZ01000021">
    <property type="protein sequence ID" value="CUU58632.1"/>
    <property type="molecule type" value="Genomic_DNA"/>
</dbReference>
<organism evidence="5 6">
    <name type="scientific">Parafrankia irregularis</name>
    <dbReference type="NCBI Taxonomy" id="795642"/>
    <lineage>
        <taxon>Bacteria</taxon>
        <taxon>Bacillati</taxon>
        <taxon>Actinomycetota</taxon>
        <taxon>Actinomycetes</taxon>
        <taxon>Frankiales</taxon>
        <taxon>Frankiaceae</taxon>
        <taxon>Parafrankia</taxon>
    </lineage>
</organism>
<protein>
    <submittedName>
        <fullName evidence="5">Putative zinc-finger</fullName>
    </submittedName>
</protein>